<comment type="caution">
    <text evidence="1">The sequence shown here is derived from an EMBL/GenBank/DDBJ whole genome shotgun (WGS) entry which is preliminary data.</text>
</comment>
<dbReference type="AlphaFoldDB" id="A0AAD6IR09"/>
<keyword evidence="2" id="KW-1185">Reference proteome</keyword>
<protein>
    <submittedName>
        <fullName evidence="1">Uncharacterized protein</fullName>
    </submittedName>
</protein>
<organism evidence="1 2">
    <name type="scientific">Drechslerella dactyloides</name>
    <name type="common">Nematode-trapping fungus</name>
    <name type="synonym">Arthrobotrys dactyloides</name>
    <dbReference type="NCBI Taxonomy" id="74499"/>
    <lineage>
        <taxon>Eukaryota</taxon>
        <taxon>Fungi</taxon>
        <taxon>Dikarya</taxon>
        <taxon>Ascomycota</taxon>
        <taxon>Pezizomycotina</taxon>
        <taxon>Orbiliomycetes</taxon>
        <taxon>Orbiliales</taxon>
        <taxon>Orbiliaceae</taxon>
        <taxon>Drechslerella</taxon>
    </lineage>
</organism>
<evidence type="ECO:0000313" key="2">
    <source>
        <dbReference type="Proteomes" id="UP001221413"/>
    </source>
</evidence>
<dbReference type="Proteomes" id="UP001221413">
    <property type="component" value="Unassembled WGS sequence"/>
</dbReference>
<reference evidence="1" key="1">
    <citation type="submission" date="2023-01" db="EMBL/GenBank/DDBJ databases">
        <title>The chitinases involved in constricting ring structure development in the nematode-trapping fungus Drechslerella dactyloides.</title>
        <authorList>
            <person name="Wang R."/>
            <person name="Zhang L."/>
            <person name="Tang P."/>
            <person name="Li S."/>
            <person name="Liang L."/>
        </authorList>
    </citation>
    <scope>NUCLEOTIDE SEQUENCE</scope>
    <source>
        <strain evidence="1">YMF1.00031</strain>
    </source>
</reference>
<sequence length="805" mass="87569">MNTKEVNKSVWKAQIQAAFELAGLATSFNSQTSSFYVAPASTASFTGRIVTDPSSVPESAATTVKGSPEAQLNQQVLAVADALVSPNAPFYTPTANKRCFQLGTYLAYVDPGAPQDIQASQVWQAKKVIYDKAKSALNDELGNATTAYGALKPPSTQSFTDYCNITYPNRFHLKDLQDAVDQAAADVYQWEQKALGPLGLQLQQSMRDQREGTAHYANGDSGAFRMLCNSSWEPYYSIDSKAWDLIYSNWMQITTNNASTRASAAFKLENQSSEFYSDYGLDETKFDASLSFEDPFFFFGEGSYTSSEEKWSMFESSHFTSIEISMTSWVKPEILTITPGDWLSGDPATNYPKTLASAPSNILDNLYPYVSQIAVAYGIGFELKLDDAAYQELKTFHATKQSTKVVGLLGFIFRAEVSNDSEDISSFDSFRFDDSSNTVHIVPDHNMVPTLLGVIANKAKVATVTPSPAPGGIIHPKLTERILHPSLSASIESPVAPPDIPKLSNSFIADFNEFFHSLPPVYQNQIKQGIQRALIEGDSSFDELKATLNKIFNTTHSEGEKSTSKVTFEQRLGASFISIIVENPFSPSGLEGIASEPPAIHLSADSGSLVNFLTAQFDALAVSTQSQDIAKHIKTRMLIDKMAKPVLQNFAKLADTKLTSISATHTLNLSRFVHDFIHENASTPRIAPELFVYQQIAAGGCGFPAFNMATGWVRWNFVVGPFATQANSLYSLVINNNAGIPINFGAMSVTLPNGNVVNSNNGTPAVWLSGNATQNPPGVSITVVLTATLPLPLNIPGLSFILARL</sequence>
<evidence type="ECO:0000313" key="1">
    <source>
        <dbReference type="EMBL" id="KAJ6256806.1"/>
    </source>
</evidence>
<gene>
    <name evidence="1" type="ORF">Dda_8674</name>
</gene>
<name>A0AAD6IR09_DREDA</name>
<proteinExistence type="predicted"/>
<dbReference type="EMBL" id="JAQGDS010000012">
    <property type="protein sequence ID" value="KAJ6256806.1"/>
    <property type="molecule type" value="Genomic_DNA"/>
</dbReference>
<accession>A0AAD6IR09</accession>